<sequence length="131" mass="14942">MSRTKKAGIFFAVMAILMIVLGVNDRDAEFLTTGIGICVVIGLIAYYLQGRKKRCPSCKKLFALQKVEEKVVSEEEVYVLMNNNVRNKDGEITGTVEQRVPGIRRTFDEEFVCKHCGEHVHRTFYKDIPKI</sequence>
<evidence type="ECO:0000313" key="3">
    <source>
        <dbReference type="Proteomes" id="UP000261285"/>
    </source>
</evidence>
<reference evidence="2 3" key="1">
    <citation type="submission" date="2018-08" db="EMBL/GenBank/DDBJ databases">
        <title>A genome reference for cultivated species of the human gut microbiota.</title>
        <authorList>
            <person name="Zou Y."/>
            <person name="Xue W."/>
            <person name="Luo G."/>
        </authorList>
    </citation>
    <scope>NUCLEOTIDE SEQUENCE [LARGE SCALE GENOMIC DNA]</scope>
    <source>
        <strain evidence="2 3">OM02-16</strain>
    </source>
</reference>
<keyword evidence="1" id="KW-1133">Transmembrane helix</keyword>
<evidence type="ECO:0000313" key="2">
    <source>
        <dbReference type="EMBL" id="RGO33816.1"/>
    </source>
</evidence>
<dbReference type="EMBL" id="QSVN01000003">
    <property type="protein sequence ID" value="RGO33816.1"/>
    <property type="molecule type" value="Genomic_DNA"/>
</dbReference>
<keyword evidence="1" id="KW-0472">Membrane</keyword>
<name>A0A3E5GG53_9FIRM</name>
<dbReference type="Proteomes" id="UP000261285">
    <property type="component" value="Unassembled WGS sequence"/>
</dbReference>
<evidence type="ECO:0000256" key="1">
    <source>
        <dbReference type="SAM" id="Phobius"/>
    </source>
</evidence>
<keyword evidence="1" id="KW-0812">Transmembrane</keyword>
<dbReference type="RefSeq" id="WP_117597565.1">
    <property type="nucleotide sequence ID" value="NZ_CABMEZ010000003.1"/>
</dbReference>
<accession>A0A3E5GG53</accession>
<organism evidence="2 3">
    <name type="scientific">Dorea longicatena</name>
    <dbReference type="NCBI Taxonomy" id="88431"/>
    <lineage>
        <taxon>Bacteria</taxon>
        <taxon>Bacillati</taxon>
        <taxon>Bacillota</taxon>
        <taxon>Clostridia</taxon>
        <taxon>Lachnospirales</taxon>
        <taxon>Lachnospiraceae</taxon>
        <taxon>Dorea</taxon>
    </lineage>
</organism>
<proteinExistence type="predicted"/>
<feature type="transmembrane region" description="Helical" evidence="1">
    <location>
        <begin position="30"/>
        <end position="48"/>
    </location>
</feature>
<protein>
    <submittedName>
        <fullName evidence="2">Uncharacterized protein</fullName>
    </submittedName>
</protein>
<feature type="transmembrane region" description="Helical" evidence="1">
    <location>
        <begin position="7"/>
        <end position="24"/>
    </location>
</feature>
<dbReference type="AlphaFoldDB" id="A0A3E5GG53"/>
<gene>
    <name evidence="2" type="ORF">DXB16_04290</name>
</gene>
<comment type="caution">
    <text evidence="2">The sequence shown here is derived from an EMBL/GenBank/DDBJ whole genome shotgun (WGS) entry which is preliminary data.</text>
</comment>